<dbReference type="InterPro" id="IPR024083">
    <property type="entry name" value="Fumarase/histidase_N"/>
</dbReference>
<sequence length="235" mass="26704">MSSKCTTPILDLNTFRFMDVGVSSRVLNFSPLPPKSQRPIDPSSFYLHPILPMLPCRSFARIALSAAAADKDGEYGLIYYRVLVEIKWLLKLSQIPEVIEVPNFSEDAQSYLQGIIDGFSIKDAREVKRIEVITNHDVKAVEYFLKQRSSSHPEIAKVLEFYHFACTSEDINNIAHALMLTESINNVLLPVMDDLIRAICVMAKENASFPCFRALTDRRPHPQLWGRKWLFSLSG</sequence>
<dbReference type="InterPro" id="IPR008948">
    <property type="entry name" value="L-Aspartase-like"/>
</dbReference>
<reference evidence="2 3" key="1">
    <citation type="journal article" date="2023" name="G3 (Bethesda)">
        <title>A chromosome-length genome assembly and annotation of blackberry (Rubus argutus, cv. 'Hillquist').</title>
        <authorList>
            <person name="Bruna T."/>
            <person name="Aryal R."/>
            <person name="Dudchenko O."/>
            <person name="Sargent D.J."/>
            <person name="Mead D."/>
            <person name="Buti M."/>
            <person name="Cavallini A."/>
            <person name="Hytonen T."/>
            <person name="Andres J."/>
            <person name="Pham M."/>
            <person name="Weisz D."/>
            <person name="Mascagni F."/>
            <person name="Usai G."/>
            <person name="Natali L."/>
            <person name="Bassil N."/>
            <person name="Fernandez G.E."/>
            <person name="Lomsadze A."/>
            <person name="Armour M."/>
            <person name="Olukolu B."/>
            <person name="Poorten T."/>
            <person name="Britton C."/>
            <person name="Davik J."/>
            <person name="Ashrafi H."/>
            <person name="Aiden E.L."/>
            <person name="Borodovsky M."/>
            <person name="Worthington M."/>
        </authorList>
    </citation>
    <scope>NUCLEOTIDE SEQUENCE [LARGE SCALE GENOMIC DNA]</scope>
    <source>
        <strain evidence="2">PI 553951</strain>
    </source>
</reference>
<accession>A0AAW1WS74</accession>
<dbReference type="AlphaFoldDB" id="A0AAW1WS74"/>
<keyword evidence="3" id="KW-1185">Reference proteome</keyword>
<dbReference type="SUPFAM" id="SSF48557">
    <property type="entry name" value="L-aspartase-like"/>
    <property type="match status" value="1"/>
</dbReference>
<dbReference type="Gene3D" id="1.10.275.10">
    <property type="entry name" value="Fumarase/aspartase (N-terminal domain)"/>
    <property type="match status" value="1"/>
</dbReference>
<evidence type="ECO:0000313" key="3">
    <source>
        <dbReference type="Proteomes" id="UP001457282"/>
    </source>
</evidence>
<dbReference type="PANTHER" id="PTHR43411:SF1">
    <property type="entry name" value="ADENYLOSUCCINATE LYASE"/>
    <property type="match status" value="1"/>
</dbReference>
<organism evidence="2 3">
    <name type="scientific">Rubus argutus</name>
    <name type="common">Southern blackberry</name>
    <dbReference type="NCBI Taxonomy" id="59490"/>
    <lineage>
        <taxon>Eukaryota</taxon>
        <taxon>Viridiplantae</taxon>
        <taxon>Streptophyta</taxon>
        <taxon>Embryophyta</taxon>
        <taxon>Tracheophyta</taxon>
        <taxon>Spermatophyta</taxon>
        <taxon>Magnoliopsida</taxon>
        <taxon>eudicotyledons</taxon>
        <taxon>Gunneridae</taxon>
        <taxon>Pentapetalae</taxon>
        <taxon>rosids</taxon>
        <taxon>fabids</taxon>
        <taxon>Rosales</taxon>
        <taxon>Rosaceae</taxon>
        <taxon>Rosoideae</taxon>
        <taxon>Rosoideae incertae sedis</taxon>
        <taxon>Rubus</taxon>
    </lineage>
</organism>
<dbReference type="EMBL" id="JBEDUW010000005">
    <property type="protein sequence ID" value="KAK9926929.1"/>
    <property type="molecule type" value="Genomic_DNA"/>
</dbReference>
<dbReference type="PANTHER" id="PTHR43411">
    <property type="entry name" value="ADENYLOSUCCINATE LYASE"/>
    <property type="match status" value="1"/>
</dbReference>
<evidence type="ECO:0000313" key="2">
    <source>
        <dbReference type="EMBL" id="KAK9926929.1"/>
    </source>
</evidence>
<name>A0AAW1WS74_RUBAR</name>
<dbReference type="Pfam" id="PF00206">
    <property type="entry name" value="Lyase_1"/>
    <property type="match status" value="1"/>
</dbReference>
<dbReference type="InterPro" id="IPR022761">
    <property type="entry name" value="Fumarate_lyase_N"/>
</dbReference>
<evidence type="ECO:0000259" key="1">
    <source>
        <dbReference type="Pfam" id="PF00206"/>
    </source>
</evidence>
<dbReference type="GO" id="GO:0003824">
    <property type="term" value="F:catalytic activity"/>
    <property type="evidence" value="ECO:0007669"/>
    <property type="project" value="InterPro"/>
</dbReference>
<protein>
    <recommendedName>
        <fullName evidence="1">Fumarate lyase N-terminal domain-containing protein</fullName>
    </recommendedName>
</protein>
<feature type="domain" description="Fumarate lyase N-terminal" evidence="1">
    <location>
        <begin position="102"/>
        <end position="208"/>
    </location>
</feature>
<comment type="caution">
    <text evidence="2">The sequence shown here is derived from an EMBL/GenBank/DDBJ whole genome shotgun (WGS) entry which is preliminary data.</text>
</comment>
<dbReference type="Proteomes" id="UP001457282">
    <property type="component" value="Unassembled WGS sequence"/>
</dbReference>
<dbReference type="Gene3D" id="1.20.200.10">
    <property type="entry name" value="Fumarase/aspartase (Central domain)"/>
    <property type="match status" value="1"/>
</dbReference>
<gene>
    <name evidence="2" type="ORF">M0R45_024137</name>
</gene>
<dbReference type="InterPro" id="IPR047136">
    <property type="entry name" value="PurB_bact"/>
</dbReference>
<proteinExistence type="predicted"/>